<comment type="caution">
    <text evidence="5">The sequence shown here is derived from an EMBL/GenBank/DDBJ whole genome shotgun (WGS) entry which is preliminary data.</text>
</comment>
<keyword evidence="2" id="KW-0808">Transferase</keyword>
<dbReference type="Gene3D" id="3.40.1190.20">
    <property type="match status" value="1"/>
</dbReference>
<dbReference type="RefSeq" id="WP_170092647.1">
    <property type="nucleotide sequence ID" value="NZ_WOYG01000001.1"/>
</dbReference>
<dbReference type="GO" id="GO:0016301">
    <property type="term" value="F:kinase activity"/>
    <property type="evidence" value="ECO:0007669"/>
    <property type="project" value="UniProtKB-KW"/>
</dbReference>
<evidence type="ECO:0000313" key="6">
    <source>
        <dbReference type="Proteomes" id="UP000608662"/>
    </source>
</evidence>
<dbReference type="InterPro" id="IPR011611">
    <property type="entry name" value="PfkB_dom"/>
</dbReference>
<dbReference type="CDD" id="cd01166">
    <property type="entry name" value="KdgK"/>
    <property type="match status" value="1"/>
</dbReference>
<dbReference type="SUPFAM" id="SSF53613">
    <property type="entry name" value="Ribokinase-like"/>
    <property type="match status" value="1"/>
</dbReference>
<dbReference type="Proteomes" id="UP000608662">
    <property type="component" value="Unassembled WGS sequence"/>
</dbReference>
<dbReference type="EMBL" id="WOYG01000001">
    <property type="protein sequence ID" value="NLV08659.1"/>
    <property type="molecule type" value="Genomic_DNA"/>
</dbReference>
<keyword evidence="3 5" id="KW-0418">Kinase</keyword>
<dbReference type="InterPro" id="IPR050306">
    <property type="entry name" value="PfkB_Carbo_kinase"/>
</dbReference>
<evidence type="ECO:0000256" key="2">
    <source>
        <dbReference type="ARBA" id="ARBA00022679"/>
    </source>
</evidence>
<dbReference type="PANTHER" id="PTHR43085">
    <property type="entry name" value="HEXOKINASE FAMILY MEMBER"/>
    <property type="match status" value="1"/>
</dbReference>
<evidence type="ECO:0000256" key="3">
    <source>
        <dbReference type="ARBA" id="ARBA00022777"/>
    </source>
</evidence>
<feature type="domain" description="Carbohydrate kinase PfkB" evidence="4">
    <location>
        <begin position="1"/>
        <end position="294"/>
    </location>
</feature>
<protein>
    <submittedName>
        <fullName evidence="5">Sugar kinase</fullName>
    </submittedName>
</protein>
<evidence type="ECO:0000256" key="1">
    <source>
        <dbReference type="ARBA" id="ARBA00010688"/>
    </source>
</evidence>
<dbReference type="Pfam" id="PF00294">
    <property type="entry name" value="PfkB"/>
    <property type="match status" value="1"/>
</dbReference>
<gene>
    <name evidence="5" type="ORF">GOC74_01735</name>
</gene>
<evidence type="ECO:0000313" key="5">
    <source>
        <dbReference type="EMBL" id="NLV08659.1"/>
    </source>
</evidence>
<sequence length="319" mass="34212">MSRLVTFGETALRLSPPDHERLETATDVSLHADGTESSAAVAATRLGAPAVWLSKLPDTVLGRRVVAELEQQGDGLQTQVVWDEDGRQGLQFVERGSPPRDDVTVQDRDDTALATVSTEDVRMAMVQNADVFFVSGSTPALSPTARRTTEALYRACEGTCVFDLDYQSGLWSLADAREALLSLQDAIDVLVADEEDAQAVFDRSGKARQLAHSLAAEGDFEQVVITRSGRGAVAWDDNVVHEQDAIETDVIDASGTHAGFLGGYLHQLYEDAPTEQALAYGTAAAALTRTVPGPLPTISASEVEALVETEQDRTGERSI</sequence>
<dbReference type="AlphaFoldDB" id="A0A847U6N3"/>
<dbReference type="InterPro" id="IPR029056">
    <property type="entry name" value="Ribokinase-like"/>
</dbReference>
<reference evidence="5" key="1">
    <citation type="submission" date="2019-12" db="EMBL/GenBank/DDBJ databases">
        <title>Whole-genome sequence of Halomicrobium mukohataei pws1.</title>
        <authorList>
            <person name="Verma D.K."/>
            <person name="Gopal K."/>
            <person name="Prasad E.S."/>
        </authorList>
    </citation>
    <scope>NUCLEOTIDE SEQUENCE</scope>
    <source>
        <strain evidence="5">Pws1</strain>
    </source>
</reference>
<accession>A0A847U6N3</accession>
<organism evidence="5 6">
    <name type="scientific">Halomicrobium mukohataei</name>
    <dbReference type="NCBI Taxonomy" id="57705"/>
    <lineage>
        <taxon>Archaea</taxon>
        <taxon>Methanobacteriati</taxon>
        <taxon>Methanobacteriota</taxon>
        <taxon>Stenosarchaea group</taxon>
        <taxon>Halobacteria</taxon>
        <taxon>Halobacteriales</taxon>
        <taxon>Haloarculaceae</taxon>
        <taxon>Halomicrobium</taxon>
    </lineage>
</organism>
<evidence type="ECO:0000259" key="4">
    <source>
        <dbReference type="Pfam" id="PF00294"/>
    </source>
</evidence>
<name>A0A847U6N3_9EURY</name>
<dbReference type="PANTHER" id="PTHR43085:SF57">
    <property type="entry name" value="CARBOHYDRATE KINASE PFKB DOMAIN-CONTAINING PROTEIN"/>
    <property type="match status" value="1"/>
</dbReference>
<comment type="similarity">
    <text evidence="1">Belongs to the carbohydrate kinase PfkB family.</text>
</comment>
<proteinExistence type="inferred from homology"/>
<dbReference type="OrthoDB" id="96179at2157"/>